<evidence type="ECO:0000313" key="2">
    <source>
        <dbReference type="Proteomes" id="UP000499080"/>
    </source>
</evidence>
<reference evidence="1 2" key="1">
    <citation type="journal article" date="2019" name="Sci. Rep.">
        <title>Orb-weaving spider Araneus ventricosus genome elucidates the spidroin gene catalogue.</title>
        <authorList>
            <person name="Kono N."/>
            <person name="Nakamura H."/>
            <person name="Ohtoshi R."/>
            <person name="Moran D.A.P."/>
            <person name="Shinohara A."/>
            <person name="Yoshida Y."/>
            <person name="Fujiwara M."/>
            <person name="Mori M."/>
            <person name="Tomita M."/>
            <person name="Arakawa K."/>
        </authorList>
    </citation>
    <scope>NUCLEOTIDE SEQUENCE [LARGE SCALE GENOMIC DNA]</scope>
</reference>
<evidence type="ECO:0000313" key="1">
    <source>
        <dbReference type="EMBL" id="GBM03306.1"/>
    </source>
</evidence>
<name>A0A4Y2CHE1_ARAVE</name>
<accession>A0A4Y2CHE1</accession>
<comment type="caution">
    <text evidence="1">The sequence shown here is derived from an EMBL/GenBank/DDBJ whole genome shotgun (WGS) entry which is preliminary data.</text>
</comment>
<dbReference type="EMBL" id="BGPR01000189">
    <property type="protein sequence ID" value="GBM03306.1"/>
    <property type="molecule type" value="Genomic_DNA"/>
</dbReference>
<organism evidence="1 2">
    <name type="scientific">Araneus ventricosus</name>
    <name type="common">Orbweaver spider</name>
    <name type="synonym">Epeira ventricosa</name>
    <dbReference type="NCBI Taxonomy" id="182803"/>
    <lineage>
        <taxon>Eukaryota</taxon>
        <taxon>Metazoa</taxon>
        <taxon>Ecdysozoa</taxon>
        <taxon>Arthropoda</taxon>
        <taxon>Chelicerata</taxon>
        <taxon>Arachnida</taxon>
        <taxon>Araneae</taxon>
        <taxon>Araneomorphae</taxon>
        <taxon>Entelegynae</taxon>
        <taxon>Araneoidea</taxon>
        <taxon>Araneidae</taxon>
        <taxon>Araneus</taxon>
    </lineage>
</organism>
<sequence length="95" mass="11125">MCRRPLLEARRISRRRTAKNRCCSKVHRVSRTFRRYIRKYSVIKGCDLKCRDLKTVPMGCCRVCIRHGNSAAGRIAINTRRRTWNAKTRTMATGI</sequence>
<keyword evidence="2" id="KW-1185">Reference proteome</keyword>
<proteinExistence type="predicted"/>
<dbReference type="AlphaFoldDB" id="A0A4Y2CHE1"/>
<protein>
    <submittedName>
        <fullName evidence="1">Uncharacterized protein</fullName>
    </submittedName>
</protein>
<dbReference type="Proteomes" id="UP000499080">
    <property type="component" value="Unassembled WGS sequence"/>
</dbReference>
<gene>
    <name evidence="1" type="ORF">AVEN_142586_1</name>
</gene>